<accession>A0A6G1SFD1</accession>
<evidence type="ECO:0000256" key="5">
    <source>
        <dbReference type="ARBA" id="ARBA00022737"/>
    </source>
</evidence>
<evidence type="ECO:0000256" key="10">
    <source>
        <dbReference type="PROSITE-ProRule" id="PRU00339"/>
    </source>
</evidence>
<dbReference type="InterPro" id="IPR019734">
    <property type="entry name" value="TPR_rpt"/>
</dbReference>
<dbReference type="InterPro" id="IPR013235">
    <property type="entry name" value="PPP_dom"/>
</dbReference>
<dbReference type="GO" id="GO:0004722">
    <property type="term" value="F:protein serine/threonine phosphatase activity"/>
    <property type="evidence" value="ECO:0007669"/>
    <property type="project" value="UniProtKB-EC"/>
</dbReference>
<dbReference type="InterPro" id="IPR051134">
    <property type="entry name" value="PPP_phosphatase"/>
</dbReference>
<evidence type="ECO:0000256" key="4">
    <source>
        <dbReference type="ARBA" id="ARBA00022723"/>
    </source>
</evidence>
<keyword evidence="5" id="KW-0677">Repeat</keyword>
<evidence type="ECO:0000256" key="3">
    <source>
        <dbReference type="ARBA" id="ARBA00013081"/>
    </source>
</evidence>
<feature type="active site" description="Proton donor/acceptor" evidence="9">
    <location>
        <position position="286"/>
    </location>
</feature>
<protein>
    <recommendedName>
        <fullName evidence="3">protein-serine/threonine phosphatase</fullName>
        <ecNumber evidence="3">3.1.3.16</ecNumber>
    </recommendedName>
</protein>
<dbReference type="Pfam" id="PF08321">
    <property type="entry name" value="PPP5"/>
    <property type="match status" value="1"/>
</dbReference>
<proteinExistence type="inferred from homology"/>
<dbReference type="CDD" id="cd07417">
    <property type="entry name" value="MPP_PP5_C"/>
    <property type="match status" value="1"/>
</dbReference>
<evidence type="ECO:0000313" key="12">
    <source>
        <dbReference type="EMBL" id="MDE48633.1"/>
    </source>
</evidence>
<dbReference type="Pfam" id="PF00515">
    <property type="entry name" value="TPR_1"/>
    <property type="match status" value="1"/>
</dbReference>
<dbReference type="FunFam" id="3.60.21.10:FF:000017">
    <property type="entry name" value="Serine/threonine-protein phosphatase"/>
    <property type="match status" value="1"/>
</dbReference>
<gene>
    <name evidence="12" type="primary">PPP5C</name>
    <name evidence="12" type="ORF">g.20160</name>
</gene>
<dbReference type="Gene3D" id="1.25.40.10">
    <property type="entry name" value="Tetratricopeptide repeat domain"/>
    <property type="match status" value="1"/>
</dbReference>
<dbReference type="InterPro" id="IPR011990">
    <property type="entry name" value="TPR-like_helical_dom_sf"/>
</dbReference>
<evidence type="ECO:0000256" key="6">
    <source>
        <dbReference type="ARBA" id="ARBA00022801"/>
    </source>
</evidence>
<dbReference type="EC" id="3.1.3.16" evidence="3"/>
<organism evidence="12">
    <name type="scientific">Aceria tosichella</name>
    <name type="common">wheat curl mite</name>
    <dbReference type="NCBI Taxonomy" id="561515"/>
    <lineage>
        <taxon>Eukaryota</taxon>
        <taxon>Metazoa</taxon>
        <taxon>Ecdysozoa</taxon>
        <taxon>Arthropoda</taxon>
        <taxon>Chelicerata</taxon>
        <taxon>Arachnida</taxon>
        <taxon>Acari</taxon>
        <taxon>Acariformes</taxon>
        <taxon>Trombidiformes</taxon>
        <taxon>Prostigmata</taxon>
        <taxon>Eupodina</taxon>
        <taxon>Eriophyoidea</taxon>
        <taxon>Eriophyidae</taxon>
        <taxon>Eriophyinae</taxon>
        <taxon>Aceriini</taxon>
        <taxon>Aceria</taxon>
    </lineage>
</organism>
<name>A0A6G1SFD1_9ACAR</name>
<dbReference type="PRINTS" id="PR00114">
    <property type="entry name" value="STPHPHTASE"/>
</dbReference>
<dbReference type="InterPro" id="IPR041753">
    <property type="entry name" value="PP5_C"/>
</dbReference>
<dbReference type="PIRSF" id="PIRSF033096">
    <property type="entry name" value="PPPtase_5"/>
    <property type="match status" value="1"/>
</dbReference>
<dbReference type="Gene3D" id="3.60.21.10">
    <property type="match status" value="1"/>
</dbReference>
<dbReference type="PANTHER" id="PTHR45668:SF5">
    <property type="entry name" value="SERINE_THREONINE-PROTEIN PHOSPHATASE 5"/>
    <property type="match status" value="1"/>
</dbReference>
<dbReference type="InterPro" id="IPR006186">
    <property type="entry name" value="Ser/Thr-sp_prot-phosphatase"/>
</dbReference>
<sequence length="488" mass="56226">MEQLKSEANKYFRLGKYTDAMDYYTKAIEAEPLRKETAPCFGNRSFAACKLEQYGQALQDAHKAIELDPYYIKAYYRRAAAYMALNQHKAALDDFKKVAELQEHFKSQDKFIYAKIKECEKLIHRLAFERAISVEAKKEKPLAYTVQCDSIPIEGSYEGPKLKNNKQVTLEFVEQLIDYFKNSHILHRRYVLEILCQVYKYFVEQPSLIDVNIQYKKKFTVVGDIHGQFFDLLNIFKINGLPSEENPYLFNGDIVDRGSFSIECILLLLSFKILYPKHFYISRGNHETHTMNQMYGFEGECKHKYSAQIYEFFTQVFQVLPLAHCLTGLNENGTPAKRVLVMHGGLFSQDNVKLDDIRKIDRNKQPPNDGLMCEILWSDPMLVDGRVVSKRGIAIAFGPDVTKEFCENNNLDYIIRSHEVKQLGYEVAHGGQCITVFSAPNYCDTMGNQGAIVRLEAPSLRPDFLRFDAVSHPDMKPMAYANHLLNLL</sequence>
<evidence type="ECO:0000256" key="2">
    <source>
        <dbReference type="ARBA" id="ARBA00008786"/>
    </source>
</evidence>
<keyword evidence="8" id="KW-0464">Manganese</keyword>
<evidence type="ECO:0000256" key="9">
    <source>
        <dbReference type="PIRSR" id="PIRSR033096-1"/>
    </source>
</evidence>
<dbReference type="SUPFAM" id="SSF56300">
    <property type="entry name" value="Metallo-dependent phosphatases"/>
    <property type="match status" value="1"/>
</dbReference>
<dbReference type="EMBL" id="GGYP01003862">
    <property type="protein sequence ID" value="MDE48633.1"/>
    <property type="molecule type" value="Transcribed_RNA"/>
</dbReference>
<dbReference type="AlphaFoldDB" id="A0A6G1SFD1"/>
<comment type="similarity">
    <text evidence="2">Belongs to the PPP phosphatase family. PP-5 (PP-T) subfamily.</text>
</comment>
<dbReference type="InterPro" id="IPR029052">
    <property type="entry name" value="Metallo-depent_PP-like"/>
</dbReference>
<dbReference type="GO" id="GO:0046872">
    <property type="term" value="F:metal ion binding"/>
    <property type="evidence" value="ECO:0007669"/>
    <property type="project" value="UniProtKB-KW"/>
</dbReference>
<comment type="cofactor">
    <cofactor evidence="1">
        <name>Mn(2+)</name>
        <dbReference type="ChEBI" id="CHEBI:29035"/>
    </cofactor>
</comment>
<dbReference type="SUPFAM" id="SSF48452">
    <property type="entry name" value="TPR-like"/>
    <property type="match status" value="1"/>
</dbReference>
<evidence type="ECO:0000259" key="11">
    <source>
        <dbReference type="SMART" id="SM00156"/>
    </source>
</evidence>
<feature type="repeat" description="TPR" evidence="10">
    <location>
        <begin position="72"/>
        <end position="105"/>
    </location>
</feature>
<feature type="domain" description="Serine/threonine specific protein phosphatases" evidence="11">
    <location>
        <begin position="186"/>
        <end position="471"/>
    </location>
</feature>
<dbReference type="SMART" id="SM00028">
    <property type="entry name" value="TPR"/>
    <property type="match status" value="3"/>
</dbReference>
<dbReference type="PROSITE" id="PS50005">
    <property type="entry name" value="TPR"/>
    <property type="match status" value="1"/>
</dbReference>
<evidence type="ECO:0000256" key="7">
    <source>
        <dbReference type="ARBA" id="ARBA00022803"/>
    </source>
</evidence>
<dbReference type="Pfam" id="PF13181">
    <property type="entry name" value="TPR_8"/>
    <property type="match status" value="1"/>
</dbReference>
<keyword evidence="4" id="KW-0479">Metal-binding</keyword>
<evidence type="ECO:0000256" key="1">
    <source>
        <dbReference type="ARBA" id="ARBA00001936"/>
    </source>
</evidence>
<keyword evidence="7 10" id="KW-0802">TPR repeat</keyword>
<dbReference type="SMART" id="SM00156">
    <property type="entry name" value="PP2Ac"/>
    <property type="match status" value="1"/>
</dbReference>
<dbReference type="InterPro" id="IPR004843">
    <property type="entry name" value="Calcineurin-like_PHP"/>
</dbReference>
<dbReference type="Pfam" id="PF00149">
    <property type="entry name" value="Metallophos"/>
    <property type="match status" value="1"/>
</dbReference>
<keyword evidence="6" id="KW-0378">Hydrolase</keyword>
<reference evidence="12" key="1">
    <citation type="submission" date="2018-10" db="EMBL/GenBank/DDBJ databases">
        <title>Transcriptome assembly of Aceria tosichella (Wheat curl mite) Type 2.</title>
        <authorList>
            <person name="Scully E.D."/>
            <person name="Geib S.M."/>
            <person name="Palmer N.A."/>
            <person name="Gupta A.K."/>
            <person name="Sarath G."/>
            <person name="Tatineni S."/>
        </authorList>
    </citation>
    <scope>NUCLEOTIDE SEQUENCE</scope>
    <source>
        <strain evidence="12">LincolnNE</strain>
    </source>
</reference>
<dbReference type="PANTHER" id="PTHR45668">
    <property type="entry name" value="SERINE/THREONINE-PROTEIN PHOSPHATASE 5-RELATED"/>
    <property type="match status" value="1"/>
</dbReference>
<evidence type="ECO:0000256" key="8">
    <source>
        <dbReference type="ARBA" id="ARBA00023211"/>
    </source>
</evidence>